<evidence type="ECO:0000313" key="1">
    <source>
        <dbReference type="EMBL" id="SEJ79794.1"/>
    </source>
</evidence>
<dbReference type="PANTHER" id="PTHR33558">
    <property type="entry name" value="GLUTAREDOXIN-LIKE PROTEIN C5ORF63 HOMOLOG"/>
    <property type="match status" value="1"/>
</dbReference>
<dbReference type="RefSeq" id="WP_244517275.1">
    <property type="nucleotide sequence ID" value="NZ_FNZE01000018.1"/>
</dbReference>
<dbReference type="EMBL" id="FNZE01000018">
    <property type="protein sequence ID" value="SEJ79794.1"/>
    <property type="molecule type" value="Genomic_DNA"/>
</dbReference>
<dbReference type="InterPro" id="IPR052565">
    <property type="entry name" value="Glutaredoxin-like_YDR286C"/>
</dbReference>
<organism evidence="1 2">
    <name type="scientific">Pseudomonas linyingensis</name>
    <dbReference type="NCBI Taxonomy" id="915471"/>
    <lineage>
        <taxon>Bacteria</taxon>
        <taxon>Pseudomonadati</taxon>
        <taxon>Pseudomonadota</taxon>
        <taxon>Gammaproteobacteria</taxon>
        <taxon>Pseudomonadales</taxon>
        <taxon>Pseudomonadaceae</taxon>
        <taxon>Pseudomonas</taxon>
    </lineage>
</organism>
<reference evidence="2" key="1">
    <citation type="submission" date="2016-10" db="EMBL/GenBank/DDBJ databases">
        <authorList>
            <person name="Varghese N."/>
            <person name="Submissions S."/>
        </authorList>
    </citation>
    <scope>NUCLEOTIDE SEQUENCE [LARGE SCALE GENOMIC DNA]</scope>
    <source>
        <strain evidence="2">LMG 25967</strain>
    </source>
</reference>
<protein>
    <submittedName>
        <fullName evidence="1">Glutaredoxin-like domain</fullName>
    </submittedName>
</protein>
<keyword evidence="2" id="KW-1185">Reference proteome</keyword>
<dbReference type="Gene3D" id="3.40.30.10">
    <property type="entry name" value="Glutaredoxin"/>
    <property type="match status" value="1"/>
</dbReference>
<dbReference type="Proteomes" id="UP000242930">
    <property type="component" value="Unassembled WGS sequence"/>
</dbReference>
<dbReference type="SUPFAM" id="SSF52833">
    <property type="entry name" value="Thioredoxin-like"/>
    <property type="match status" value="1"/>
</dbReference>
<dbReference type="STRING" id="915471.SAMN05216201_11874"/>
<gene>
    <name evidence="1" type="ORF">SAMN05216201_11874</name>
</gene>
<proteinExistence type="predicted"/>
<sequence length="92" mass="9978">MPIDVTLPACQLFGTLGCHLCEVAEEVLMPFVGLGLQVEVVDIAEREEWVEAYGLRIPVLRRLDTGAELGWPFAAADIALFLGLVQPGQVEA</sequence>
<dbReference type="PANTHER" id="PTHR33558:SF1">
    <property type="entry name" value="GLUTAREDOXIN-LIKE PROTEIN C5ORF63 HOMOLOG"/>
    <property type="match status" value="1"/>
</dbReference>
<dbReference type="Pfam" id="PF05768">
    <property type="entry name" value="Glrx-like"/>
    <property type="match status" value="1"/>
</dbReference>
<name>A0A1H7BRY6_9PSED</name>
<dbReference type="AlphaFoldDB" id="A0A1H7BRY6"/>
<dbReference type="InterPro" id="IPR036249">
    <property type="entry name" value="Thioredoxin-like_sf"/>
</dbReference>
<evidence type="ECO:0000313" key="2">
    <source>
        <dbReference type="Proteomes" id="UP000242930"/>
    </source>
</evidence>
<accession>A0A1H7BRY6</accession>
<dbReference type="InterPro" id="IPR008554">
    <property type="entry name" value="Glutaredoxin-like"/>
</dbReference>